<feature type="region of interest" description="Disordered" evidence="1">
    <location>
        <begin position="99"/>
        <end position="148"/>
    </location>
</feature>
<gene>
    <name evidence="3" type="ORF">A5630_24635</name>
</gene>
<dbReference type="AlphaFoldDB" id="A0A1A3GX02"/>
<keyword evidence="2" id="KW-0812">Transmembrane</keyword>
<protein>
    <submittedName>
        <fullName evidence="3">Uncharacterized protein</fullName>
    </submittedName>
</protein>
<feature type="compositionally biased region" description="Low complexity" evidence="1">
    <location>
        <begin position="109"/>
        <end position="135"/>
    </location>
</feature>
<organism evidence="3 4">
    <name type="scientific">Mycolicibacterium mucogenicum</name>
    <name type="common">Mycobacterium mucogenicum</name>
    <dbReference type="NCBI Taxonomy" id="56689"/>
    <lineage>
        <taxon>Bacteria</taxon>
        <taxon>Bacillati</taxon>
        <taxon>Actinomycetota</taxon>
        <taxon>Actinomycetes</taxon>
        <taxon>Mycobacteriales</taxon>
        <taxon>Mycobacteriaceae</taxon>
        <taxon>Mycolicibacterium</taxon>
    </lineage>
</organism>
<reference evidence="4" key="1">
    <citation type="submission" date="2016-06" db="EMBL/GenBank/DDBJ databases">
        <authorList>
            <person name="Sutton G."/>
            <person name="Brinkac L."/>
            <person name="Sanka R."/>
            <person name="Adams M."/>
            <person name="Lau E."/>
            <person name="Garcia-Basteiro A."/>
            <person name="Lopez-Varela E."/>
            <person name="Palencia S."/>
        </authorList>
    </citation>
    <scope>NUCLEOTIDE SEQUENCE [LARGE SCALE GENOMIC DNA]</scope>
    <source>
        <strain evidence="4">1127319.6</strain>
    </source>
</reference>
<proteinExistence type="predicted"/>
<keyword evidence="2" id="KW-0472">Membrane</keyword>
<dbReference type="OrthoDB" id="4061674at2"/>
<name>A0A1A3GX02_MYCMU</name>
<evidence type="ECO:0000313" key="3">
    <source>
        <dbReference type="EMBL" id="OBJ40572.1"/>
    </source>
</evidence>
<evidence type="ECO:0000256" key="1">
    <source>
        <dbReference type="SAM" id="MobiDB-lite"/>
    </source>
</evidence>
<feature type="region of interest" description="Disordered" evidence="1">
    <location>
        <begin position="1"/>
        <end position="52"/>
    </location>
</feature>
<keyword evidence="2" id="KW-1133">Transmembrane helix</keyword>
<comment type="caution">
    <text evidence="3">The sequence shown here is derived from an EMBL/GenBank/DDBJ whole genome shotgun (WGS) entry which is preliminary data.</text>
</comment>
<feature type="compositionally biased region" description="Basic and acidic residues" evidence="1">
    <location>
        <begin position="39"/>
        <end position="50"/>
    </location>
</feature>
<dbReference type="RefSeq" id="WP_064982117.1">
    <property type="nucleotide sequence ID" value="NZ_LZLC01000153.1"/>
</dbReference>
<dbReference type="Proteomes" id="UP000093898">
    <property type="component" value="Unassembled WGS sequence"/>
</dbReference>
<sequence length="243" mass="25469">MTFRDEPTHEETDPLIGRASDGAAWSEATYAASATQLPPHHEREPQHDSSGEAIPWEAAPKRSRRPPNATLLIGLAVAGGIVLVAAIVWATFMRQDSSTGLSSGENPFASSSKSAQPTSASSASTPASTGRSGTPAAVADPDGAGQRCSEGFHVKGRKGFGTHSFRGSRETSCAFAAKVLEAYWEQVGMPTKDPKSITAAGSVSCRSTGAECSGNDFVMKCAAQNDEDWITCIGGKNARVYIY</sequence>
<accession>A0A1A3GX02</accession>
<feature type="transmembrane region" description="Helical" evidence="2">
    <location>
        <begin position="71"/>
        <end position="92"/>
    </location>
</feature>
<dbReference type="EMBL" id="LZLC01000153">
    <property type="protein sequence ID" value="OBJ40572.1"/>
    <property type="molecule type" value="Genomic_DNA"/>
</dbReference>
<feature type="compositionally biased region" description="Low complexity" evidence="1">
    <location>
        <begin position="23"/>
        <end position="35"/>
    </location>
</feature>
<evidence type="ECO:0000256" key="2">
    <source>
        <dbReference type="SAM" id="Phobius"/>
    </source>
</evidence>
<feature type="compositionally biased region" description="Basic and acidic residues" evidence="1">
    <location>
        <begin position="1"/>
        <end position="12"/>
    </location>
</feature>
<evidence type="ECO:0000313" key="4">
    <source>
        <dbReference type="Proteomes" id="UP000093898"/>
    </source>
</evidence>